<feature type="domain" description="GGDEF" evidence="5">
    <location>
        <begin position="367"/>
        <end position="504"/>
    </location>
</feature>
<dbReference type="NCBIfam" id="TIGR00254">
    <property type="entry name" value="GGDEF"/>
    <property type="match status" value="1"/>
</dbReference>
<dbReference type="SUPFAM" id="SSF55073">
    <property type="entry name" value="Nucleotide cyclase"/>
    <property type="match status" value="1"/>
</dbReference>
<dbReference type="SUPFAM" id="SSF55781">
    <property type="entry name" value="GAF domain-like"/>
    <property type="match status" value="1"/>
</dbReference>
<dbReference type="EMBL" id="FNXF01000003">
    <property type="protein sequence ID" value="SEH75497.1"/>
    <property type="molecule type" value="Genomic_DNA"/>
</dbReference>
<evidence type="ECO:0000259" key="5">
    <source>
        <dbReference type="PROSITE" id="PS50887"/>
    </source>
</evidence>
<dbReference type="InterPro" id="IPR029787">
    <property type="entry name" value="Nucleotide_cyclase"/>
</dbReference>
<evidence type="ECO:0000256" key="3">
    <source>
        <dbReference type="ARBA" id="ARBA00034247"/>
    </source>
</evidence>
<evidence type="ECO:0000313" key="7">
    <source>
        <dbReference type="Proteomes" id="UP000199371"/>
    </source>
</evidence>
<evidence type="ECO:0000256" key="4">
    <source>
        <dbReference type="SAM" id="Coils"/>
    </source>
</evidence>
<dbReference type="STRING" id="173990.SAMN05660691_01275"/>
<dbReference type="InterPro" id="IPR043128">
    <property type="entry name" value="Rev_trsase/Diguanyl_cyclase"/>
</dbReference>
<dbReference type="FunFam" id="3.30.70.270:FF:000001">
    <property type="entry name" value="Diguanylate cyclase domain protein"/>
    <property type="match status" value="1"/>
</dbReference>
<dbReference type="Pfam" id="PF01590">
    <property type="entry name" value="GAF"/>
    <property type="match status" value="1"/>
</dbReference>
<dbReference type="GO" id="GO:0043709">
    <property type="term" value="P:cell adhesion involved in single-species biofilm formation"/>
    <property type="evidence" value="ECO:0007669"/>
    <property type="project" value="TreeGrafter"/>
</dbReference>
<gene>
    <name evidence="6" type="ORF">SAMN05660691_01275</name>
</gene>
<dbReference type="AlphaFoldDB" id="A0A1H6KUW5"/>
<dbReference type="CDD" id="cd01949">
    <property type="entry name" value="GGDEF"/>
    <property type="match status" value="1"/>
</dbReference>
<proteinExistence type="predicted"/>
<dbReference type="EC" id="2.7.7.65" evidence="2"/>
<dbReference type="InterPro" id="IPR000160">
    <property type="entry name" value="GGDEF_dom"/>
</dbReference>
<evidence type="ECO:0000256" key="2">
    <source>
        <dbReference type="ARBA" id="ARBA00012528"/>
    </source>
</evidence>
<organism evidence="6 7">
    <name type="scientific">Rheinheimera pacifica</name>
    <dbReference type="NCBI Taxonomy" id="173990"/>
    <lineage>
        <taxon>Bacteria</taxon>
        <taxon>Pseudomonadati</taxon>
        <taxon>Pseudomonadota</taxon>
        <taxon>Gammaproteobacteria</taxon>
        <taxon>Chromatiales</taxon>
        <taxon>Chromatiaceae</taxon>
        <taxon>Rheinheimera</taxon>
    </lineage>
</organism>
<comment type="cofactor">
    <cofactor evidence="1">
        <name>Mg(2+)</name>
        <dbReference type="ChEBI" id="CHEBI:18420"/>
    </cofactor>
</comment>
<dbReference type="PROSITE" id="PS50887">
    <property type="entry name" value="GGDEF"/>
    <property type="match status" value="1"/>
</dbReference>
<dbReference type="PANTHER" id="PTHR45138:SF9">
    <property type="entry name" value="DIGUANYLATE CYCLASE DGCM-RELATED"/>
    <property type="match status" value="1"/>
</dbReference>
<dbReference type="RefSeq" id="WP_092791436.1">
    <property type="nucleotide sequence ID" value="NZ_FNXF01000003.1"/>
</dbReference>
<dbReference type="InterPro" id="IPR003018">
    <property type="entry name" value="GAF"/>
</dbReference>
<dbReference type="GO" id="GO:0052621">
    <property type="term" value="F:diguanylate cyclase activity"/>
    <property type="evidence" value="ECO:0007669"/>
    <property type="project" value="UniProtKB-EC"/>
</dbReference>
<dbReference type="Gene3D" id="3.30.450.40">
    <property type="match status" value="1"/>
</dbReference>
<sequence>MSKQDVTFPHFWAVLDALPIALLYKENTRAAVFANQAALTLFQLPAQQNVLSISQLQQLPLLNPDNKQAFDLLHNPLLLALSGTALQQLIQLNNYDNPLLLQSTSVALSFTLHSINLVTLQPKALNTEMPLQPALLPEQAEIEEALAFDKLMSLISTQLINVQDDKLDQHIEAALAAIGEFCHADRSYVFLFNADLTAMSNTHEWVRSGISSHKAKLQHIALQAMPYFFQKIQQELVFAVNDVASLPAEAAAEQQEFIAEDIQSVLCCAMLNNDKLSGFVGCDMVSRQRNWTSNDLRRMKLVGEMIANTLQNVSYRRSLQQMQQQLLQANLELQKQAGQDGLTGIANRRQFDTSLQNELQRCARNNLPLGLLLLDIDRFKLYNDHYGHQAGDDALKCIAQALDKLPRRNGELAARYGGEEFAIILPGSDTEACTEMAKQIQQQLTELAIAHQQSDIASVVTASIGIATSTPNKHSTCADFISAADKALYKAKANGRNQFIIAAQ</sequence>
<dbReference type="SMART" id="SM00267">
    <property type="entry name" value="GGDEF"/>
    <property type="match status" value="1"/>
</dbReference>
<dbReference type="Gene3D" id="3.30.70.270">
    <property type="match status" value="1"/>
</dbReference>
<comment type="catalytic activity">
    <reaction evidence="3">
        <text>2 GTP = 3',3'-c-di-GMP + 2 diphosphate</text>
        <dbReference type="Rhea" id="RHEA:24898"/>
        <dbReference type="ChEBI" id="CHEBI:33019"/>
        <dbReference type="ChEBI" id="CHEBI:37565"/>
        <dbReference type="ChEBI" id="CHEBI:58805"/>
        <dbReference type="EC" id="2.7.7.65"/>
    </reaction>
</comment>
<feature type="coiled-coil region" evidence="4">
    <location>
        <begin position="312"/>
        <end position="339"/>
    </location>
</feature>
<dbReference type="InterPro" id="IPR050469">
    <property type="entry name" value="Diguanylate_Cyclase"/>
</dbReference>
<dbReference type="Proteomes" id="UP000199371">
    <property type="component" value="Unassembled WGS sequence"/>
</dbReference>
<dbReference type="InterPro" id="IPR029016">
    <property type="entry name" value="GAF-like_dom_sf"/>
</dbReference>
<accession>A0A1H6KUW5</accession>
<dbReference type="GO" id="GO:0005886">
    <property type="term" value="C:plasma membrane"/>
    <property type="evidence" value="ECO:0007669"/>
    <property type="project" value="TreeGrafter"/>
</dbReference>
<evidence type="ECO:0000256" key="1">
    <source>
        <dbReference type="ARBA" id="ARBA00001946"/>
    </source>
</evidence>
<dbReference type="SMART" id="SM00065">
    <property type="entry name" value="GAF"/>
    <property type="match status" value="1"/>
</dbReference>
<dbReference type="GO" id="GO:1902201">
    <property type="term" value="P:negative regulation of bacterial-type flagellum-dependent cell motility"/>
    <property type="evidence" value="ECO:0007669"/>
    <property type="project" value="TreeGrafter"/>
</dbReference>
<dbReference type="Pfam" id="PF00990">
    <property type="entry name" value="GGDEF"/>
    <property type="match status" value="1"/>
</dbReference>
<dbReference type="OrthoDB" id="9813903at2"/>
<reference evidence="7" key="1">
    <citation type="submission" date="2016-10" db="EMBL/GenBank/DDBJ databases">
        <authorList>
            <person name="Varghese N."/>
            <person name="Submissions S."/>
        </authorList>
    </citation>
    <scope>NUCLEOTIDE SEQUENCE [LARGE SCALE GENOMIC DNA]</scope>
    <source>
        <strain evidence="7">DSM 17616</strain>
    </source>
</reference>
<dbReference type="PANTHER" id="PTHR45138">
    <property type="entry name" value="REGULATORY COMPONENTS OF SENSORY TRANSDUCTION SYSTEM"/>
    <property type="match status" value="1"/>
</dbReference>
<protein>
    <recommendedName>
        <fullName evidence="2">diguanylate cyclase</fullName>
        <ecNumber evidence="2">2.7.7.65</ecNumber>
    </recommendedName>
</protein>
<keyword evidence="4" id="KW-0175">Coiled coil</keyword>
<keyword evidence="7" id="KW-1185">Reference proteome</keyword>
<name>A0A1H6KUW5_9GAMM</name>
<evidence type="ECO:0000313" key="6">
    <source>
        <dbReference type="EMBL" id="SEH75497.1"/>
    </source>
</evidence>